<protein>
    <submittedName>
        <fullName evidence="9">ABC transporter permease</fullName>
    </submittedName>
</protein>
<keyword evidence="10" id="KW-1185">Reference proteome</keyword>
<comment type="caution">
    <text evidence="9">The sequence shown here is derived from an EMBL/GenBank/DDBJ whole genome shotgun (WGS) entry which is preliminary data.</text>
</comment>
<feature type="transmembrane region" description="Helical" evidence="7">
    <location>
        <begin position="135"/>
        <end position="156"/>
    </location>
</feature>
<keyword evidence="6 7" id="KW-0472">Membrane</keyword>
<keyword evidence="2 7" id="KW-0813">Transport</keyword>
<feature type="transmembrane region" description="Helical" evidence="7">
    <location>
        <begin position="12"/>
        <end position="29"/>
    </location>
</feature>
<dbReference type="Proteomes" id="UP000237061">
    <property type="component" value="Unassembled WGS sequence"/>
</dbReference>
<dbReference type="Pfam" id="PF19300">
    <property type="entry name" value="BPD_transp_1_N"/>
    <property type="match status" value="1"/>
</dbReference>
<feature type="transmembrane region" description="Helical" evidence="7">
    <location>
        <begin position="233"/>
        <end position="259"/>
    </location>
</feature>
<organism evidence="9 10">
    <name type="scientific">Arthrobacter glacialis</name>
    <dbReference type="NCBI Taxonomy" id="1664"/>
    <lineage>
        <taxon>Bacteria</taxon>
        <taxon>Bacillati</taxon>
        <taxon>Actinomycetota</taxon>
        <taxon>Actinomycetes</taxon>
        <taxon>Micrococcales</taxon>
        <taxon>Micrococcaceae</taxon>
        <taxon>Arthrobacter</taxon>
    </lineage>
</organism>
<dbReference type="Gene3D" id="1.10.3720.10">
    <property type="entry name" value="MetI-like"/>
    <property type="match status" value="1"/>
</dbReference>
<evidence type="ECO:0000256" key="4">
    <source>
        <dbReference type="ARBA" id="ARBA00022692"/>
    </source>
</evidence>
<dbReference type="SUPFAM" id="SSF161098">
    <property type="entry name" value="MetI-like"/>
    <property type="match status" value="1"/>
</dbReference>
<dbReference type="InterPro" id="IPR000515">
    <property type="entry name" value="MetI-like"/>
</dbReference>
<feature type="transmembrane region" description="Helical" evidence="7">
    <location>
        <begin position="176"/>
        <end position="198"/>
    </location>
</feature>
<dbReference type="PANTHER" id="PTHR43163">
    <property type="entry name" value="DIPEPTIDE TRANSPORT SYSTEM PERMEASE PROTEIN DPPB-RELATED"/>
    <property type="match status" value="1"/>
</dbReference>
<keyword evidence="5 7" id="KW-1133">Transmembrane helix</keyword>
<keyword evidence="3" id="KW-1003">Cell membrane</keyword>
<evidence type="ECO:0000313" key="9">
    <source>
        <dbReference type="EMBL" id="POH72225.1"/>
    </source>
</evidence>
<dbReference type="InterPro" id="IPR035906">
    <property type="entry name" value="MetI-like_sf"/>
</dbReference>
<feature type="transmembrane region" description="Helical" evidence="7">
    <location>
        <begin position="279"/>
        <end position="305"/>
    </location>
</feature>
<dbReference type="RefSeq" id="WP_103467077.1">
    <property type="nucleotide sequence ID" value="NZ_PPXC01000016.1"/>
</dbReference>
<evidence type="ECO:0000256" key="7">
    <source>
        <dbReference type="RuleBase" id="RU363032"/>
    </source>
</evidence>
<evidence type="ECO:0000256" key="3">
    <source>
        <dbReference type="ARBA" id="ARBA00022475"/>
    </source>
</evidence>
<name>A0A2S3ZSK3_ARTGL</name>
<sequence>MIRAATRIAGMILTLVVSSFVIFAAMYAAPGDPVTFLIGNPENITPERIAEVKAQYNLDQPLIVQYGLWASQAFIGNLGTSFQYHQPVAELMATRLPATLALVAIASVLFIVAGVGLGILSALRQGKRTDSTITAATTLAASVPSFVIGLLLVSIFSVQLGWFPVSGAGEGFLDRLHHLVLPAVALAVGAVAIVSRVTRQSMVEQLSMDHVEAARSFGLAPAKLVRRHVLRNAWGPILTMVALVVASMLAGTVVVESVFGISGVGKLLVDAINTHDFPVVQAVLLYMVITYMVVTTLVDLVHPLLDPRIKAKDKKS</sequence>
<dbReference type="GO" id="GO:0055085">
    <property type="term" value="P:transmembrane transport"/>
    <property type="evidence" value="ECO:0007669"/>
    <property type="project" value="InterPro"/>
</dbReference>
<feature type="transmembrane region" description="Helical" evidence="7">
    <location>
        <begin position="100"/>
        <end position="123"/>
    </location>
</feature>
<comment type="subcellular location">
    <subcellularLocation>
        <location evidence="1 7">Cell membrane</location>
        <topology evidence="1 7">Multi-pass membrane protein</topology>
    </subcellularLocation>
</comment>
<dbReference type="PROSITE" id="PS50928">
    <property type="entry name" value="ABC_TM1"/>
    <property type="match status" value="1"/>
</dbReference>
<accession>A0A2S3ZSK3</accession>
<dbReference type="GO" id="GO:0005886">
    <property type="term" value="C:plasma membrane"/>
    <property type="evidence" value="ECO:0007669"/>
    <property type="project" value="UniProtKB-SubCell"/>
</dbReference>
<evidence type="ECO:0000256" key="5">
    <source>
        <dbReference type="ARBA" id="ARBA00022989"/>
    </source>
</evidence>
<gene>
    <name evidence="9" type="ORF">CVS27_17205</name>
</gene>
<feature type="domain" description="ABC transmembrane type-1" evidence="8">
    <location>
        <begin position="96"/>
        <end position="298"/>
    </location>
</feature>
<evidence type="ECO:0000313" key="10">
    <source>
        <dbReference type="Proteomes" id="UP000237061"/>
    </source>
</evidence>
<dbReference type="AlphaFoldDB" id="A0A2S3ZSK3"/>
<evidence type="ECO:0000256" key="6">
    <source>
        <dbReference type="ARBA" id="ARBA00023136"/>
    </source>
</evidence>
<dbReference type="CDD" id="cd06261">
    <property type="entry name" value="TM_PBP2"/>
    <property type="match status" value="1"/>
</dbReference>
<evidence type="ECO:0000259" key="8">
    <source>
        <dbReference type="PROSITE" id="PS50928"/>
    </source>
</evidence>
<evidence type="ECO:0000256" key="2">
    <source>
        <dbReference type="ARBA" id="ARBA00022448"/>
    </source>
</evidence>
<reference evidence="9 10" key="1">
    <citation type="submission" date="2018-01" db="EMBL/GenBank/DDBJ databases">
        <title>Arthrobacter sp. nov., from glaciers in China.</title>
        <authorList>
            <person name="Liu Q."/>
            <person name="Xin Y.-H."/>
        </authorList>
    </citation>
    <scope>NUCLEOTIDE SEQUENCE [LARGE SCALE GENOMIC DNA]</scope>
    <source>
        <strain evidence="9 10">HLT2-12-2</strain>
    </source>
</reference>
<dbReference type="PANTHER" id="PTHR43163:SF3">
    <property type="entry name" value="PEPTIDE ABC TRANSPORTER PERMEASE PROTEIN"/>
    <property type="match status" value="1"/>
</dbReference>
<proteinExistence type="inferred from homology"/>
<keyword evidence="4 7" id="KW-0812">Transmembrane</keyword>
<evidence type="ECO:0000256" key="1">
    <source>
        <dbReference type="ARBA" id="ARBA00004651"/>
    </source>
</evidence>
<dbReference type="Pfam" id="PF00528">
    <property type="entry name" value="BPD_transp_1"/>
    <property type="match status" value="1"/>
</dbReference>
<dbReference type="InterPro" id="IPR045621">
    <property type="entry name" value="BPD_transp_1_N"/>
</dbReference>
<comment type="similarity">
    <text evidence="7">Belongs to the binding-protein-dependent transport system permease family.</text>
</comment>
<dbReference type="EMBL" id="PPXC01000016">
    <property type="protein sequence ID" value="POH72225.1"/>
    <property type="molecule type" value="Genomic_DNA"/>
</dbReference>